<evidence type="ECO:0000313" key="1">
    <source>
        <dbReference type="EMBL" id="MPD05459.1"/>
    </source>
</evidence>
<dbReference type="Proteomes" id="UP000324222">
    <property type="component" value="Unassembled WGS sequence"/>
</dbReference>
<keyword evidence="2" id="KW-1185">Reference proteome</keyword>
<organism evidence="1 2">
    <name type="scientific">Portunus trituberculatus</name>
    <name type="common">Swimming crab</name>
    <name type="synonym">Neptunus trituberculatus</name>
    <dbReference type="NCBI Taxonomy" id="210409"/>
    <lineage>
        <taxon>Eukaryota</taxon>
        <taxon>Metazoa</taxon>
        <taxon>Ecdysozoa</taxon>
        <taxon>Arthropoda</taxon>
        <taxon>Crustacea</taxon>
        <taxon>Multicrustacea</taxon>
        <taxon>Malacostraca</taxon>
        <taxon>Eumalacostraca</taxon>
        <taxon>Eucarida</taxon>
        <taxon>Decapoda</taxon>
        <taxon>Pleocyemata</taxon>
        <taxon>Brachyura</taxon>
        <taxon>Eubrachyura</taxon>
        <taxon>Portunoidea</taxon>
        <taxon>Portunidae</taxon>
        <taxon>Portuninae</taxon>
        <taxon>Portunus</taxon>
    </lineage>
</organism>
<comment type="caution">
    <text evidence="1">The sequence shown here is derived from an EMBL/GenBank/DDBJ whole genome shotgun (WGS) entry which is preliminary data.</text>
</comment>
<accession>A0A5B7KJW3</accession>
<proteinExistence type="predicted"/>
<dbReference type="AlphaFoldDB" id="A0A5B7KJW3"/>
<gene>
    <name evidence="1" type="ORF">E2C01_101204</name>
</gene>
<sequence>MALTSTPPYLPSSVVHVIPTLTTAALSTWGIALDTFHVWHRVKGSIENNVHTARHSGRAQHAGDHDGAFLHYIKIGRQ</sequence>
<reference evidence="1 2" key="1">
    <citation type="submission" date="2019-05" db="EMBL/GenBank/DDBJ databases">
        <title>Another draft genome of Portunus trituberculatus and its Hox gene families provides insights of decapod evolution.</title>
        <authorList>
            <person name="Jeong J.-H."/>
            <person name="Song I."/>
            <person name="Kim S."/>
            <person name="Choi T."/>
            <person name="Kim D."/>
            <person name="Ryu S."/>
            <person name="Kim W."/>
        </authorList>
    </citation>
    <scope>NUCLEOTIDE SEQUENCE [LARGE SCALE GENOMIC DNA]</scope>
    <source>
        <tissue evidence="1">Muscle</tissue>
    </source>
</reference>
<name>A0A5B7KJW3_PORTR</name>
<dbReference type="EMBL" id="VSRR010146095">
    <property type="protein sequence ID" value="MPD05459.1"/>
    <property type="molecule type" value="Genomic_DNA"/>
</dbReference>
<protein>
    <submittedName>
        <fullName evidence="1">Uncharacterized protein</fullName>
    </submittedName>
</protein>
<evidence type="ECO:0000313" key="2">
    <source>
        <dbReference type="Proteomes" id="UP000324222"/>
    </source>
</evidence>